<dbReference type="Pfam" id="PF00903">
    <property type="entry name" value="Glyoxalase"/>
    <property type="match status" value="1"/>
</dbReference>
<dbReference type="EMBL" id="JNVC02000019">
    <property type="protein sequence ID" value="KEZ47602.1"/>
    <property type="molecule type" value="Genomic_DNA"/>
</dbReference>
<dbReference type="RefSeq" id="WP_029285778.1">
    <property type="nucleotide sequence ID" value="NZ_CANLZQ010000005.1"/>
</dbReference>
<dbReference type="AlphaFoldDB" id="A0A084GJU0"/>
<sequence length="132" mass="15225">MIWNEAIQHVSLSVTNLQAAKHFYENVLCLTEIDRPPFDSEGVWYKIGNQQLHLLVDENSQTLRKQHNLVSTEGHMALRIADFQAAVEWLTKHHIEFREDVNGVSGFDQIFLNDPDGNLIELNVEQTRQEEG</sequence>
<feature type="domain" description="VOC" evidence="1">
    <location>
        <begin position="6"/>
        <end position="125"/>
    </location>
</feature>
<protein>
    <submittedName>
        <fullName evidence="2">Glyoxalase</fullName>
    </submittedName>
</protein>
<evidence type="ECO:0000313" key="3">
    <source>
        <dbReference type="Proteomes" id="UP000028549"/>
    </source>
</evidence>
<dbReference type="InterPro" id="IPR004360">
    <property type="entry name" value="Glyas_Fos-R_dOase_dom"/>
</dbReference>
<dbReference type="PANTHER" id="PTHR46142">
    <property type="match status" value="1"/>
</dbReference>
<gene>
    <name evidence="2" type="ORF">GS18_0219690</name>
</gene>
<dbReference type="SUPFAM" id="SSF54593">
    <property type="entry name" value="Glyoxalase/Bleomycin resistance protein/Dihydroxybiphenyl dioxygenase"/>
    <property type="match status" value="1"/>
</dbReference>
<dbReference type="Gene3D" id="3.10.180.10">
    <property type="entry name" value="2,3-Dihydroxybiphenyl 1,2-Dioxygenase, domain 1"/>
    <property type="match status" value="1"/>
</dbReference>
<reference evidence="2 3" key="1">
    <citation type="journal article" date="2005" name="Int. J. Syst. Evol. Microbiol.">
        <title>Bacillus cibi sp. nov., isolated from jeotgal, a traditional Korean fermented seafood.</title>
        <authorList>
            <person name="Yoon J.H."/>
            <person name="Lee C.H."/>
            <person name="Oh T.K."/>
        </authorList>
    </citation>
    <scope>NUCLEOTIDE SEQUENCE [LARGE SCALE GENOMIC DNA]</scope>
    <source>
        <strain evidence="2 3">DSM 16189</strain>
    </source>
</reference>
<organism evidence="2 3">
    <name type="scientific">Metabacillus indicus</name>
    <name type="common">Bacillus indicus</name>
    <dbReference type="NCBI Taxonomy" id="246786"/>
    <lineage>
        <taxon>Bacteria</taxon>
        <taxon>Bacillati</taxon>
        <taxon>Bacillota</taxon>
        <taxon>Bacilli</taxon>
        <taxon>Bacillales</taxon>
        <taxon>Bacillaceae</taxon>
        <taxon>Metabacillus</taxon>
    </lineage>
</organism>
<dbReference type="InterPro" id="IPR037523">
    <property type="entry name" value="VOC_core"/>
</dbReference>
<keyword evidence="3" id="KW-1185">Reference proteome</keyword>
<name>A0A084GJU0_METID</name>
<dbReference type="PROSITE" id="PS51819">
    <property type="entry name" value="VOC"/>
    <property type="match status" value="1"/>
</dbReference>
<dbReference type="OrthoDB" id="9800322at2"/>
<dbReference type="PANTHER" id="PTHR46142:SF3">
    <property type="entry name" value="F18B13.24 PROTEIN"/>
    <property type="match status" value="1"/>
</dbReference>
<evidence type="ECO:0000313" key="2">
    <source>
        <dbReference type="EMBL" id="KEZ47602.1"/>
    </source>
</evidence>
<dbReference type="Proteomes" id="UP000028549">
    <property type="component" value="Unassembled WGS sequence"/>
</dbReference>
<proteinExistence type="predicted"/>
<dbReference type="STRING" id="246786.GS18_0219690"/>
<dbReference type="InterPro" id="IPR029068">
    <property type="entry name" value="Glyas_Bleomycin-R_OHBP_Dase"/>
</dbReference>
<accession>A0A084GJU0</accession>
<comment type="caution">
    <text evidence="2">The sequence shown here is derived from an EMBL/GenBank/DDBJ whole genome shotgun (WGS) entry which is preliminary data.</text>
</comment>
<evidence type="ECO:0000259" key="1">
    <source>
        <dbReference type="PROSITE" id="PS51819"/>
    </source>
</evidence>